<comment type="caution">
    <text evidence="1">The sequence shown here is derived from an EMBL/GenBank/DDBJ whole genome shotgun (WGS) entry which is preliminary data.</text>
</comment>
<dbReference type="Proteomes" id="UP000239047">
    <property type="component" value="Unassembled WGS sequence"/>
</dbReference>
<evidence type="ECO:0000313" key="1">
    <source>
        <dbReference type="EMBL" id="PPA70860.1"/>
    </source>
</evidence>
<protein>
    <submittedName>
        <fullName evidence="1">Uncharacterized protein</fullName>
    </submittedName>
</protein>
<keyword evidence="2" id="KW-1185">Reference proteome</keyword>
<organism evidence="1 2">
    <name type="scientific">Jeotgalibacillus proteolyticus</name>
    <dbReference type="NCBI Taxonomy" id="2082395"/>
    <lineage>
        <taxon>Bacteria</taxon>
        <taxon>Bacillati</taxon>
        <taxon>Bacillota</taxon>
        <taxon>Bacilli</taxon>
        <taxon>Bacillales</taxon>
        <taxon>Caryophanaceae</taxon>
        <taxon>Jeotgalibacillus</taxon>
    </lineage>
</organism>
<gene>
    <name evidence="1" type="ORF">C4B60_08715</name>
</gene>
<dbReference type="EMBL" id="PREZ01000003">
    <property type="protein sequence ID" value="PPA70860.1"/>
    <property type="molecule type" value="Genomic_DNA"/>
</dbReference>
<name>A0A2S5GCX6_9BACL</name>
<dbReference type="RefSeq" id="WP_104057610.1">
    <property type="nucleotide sequence ID" value="NZ_PREZ01000003.1"/>
</dbReference>
<evidence type="ECO:0000313" key="2">
    <source>
        <dbReference type="Proteomes" id="UP000239047"/>
    </source>
</evidence>
<reference evidence="1 2" key="1">
    <citation type="submission" date="2018-02" db="EMBL/GenBank/DDBJ databases">
        <title>Jeotgalibacillus proteolyticum sp. nov. a protease producing bacterium isolated from ocean sediments of Laizhou Bay.</title>
        <authorList>
            <person name="Li Y."/>
        </authorList>
    </citation>
    <scope>NUCLEOTIDE SEQUENCE [LARGE SCALE GENOMIC DNA]</scope>
    <source>
        <strain evidence="1 2">22-7</strain>
    </source>
</reference>
<dbReference type="AlphaFoldDB" id="A0A2S5GCX6"/>
<sequence length="119" mass="13500">MTQCSAVHSKDIQYIFTRVKASFEENGTVFISFLAGLTKEYRKGAASEEPLKKERIWVDIRELKEIHATKKMTSLPEGVSTFHLTKEVFQEIVNISSSCPKELYHITPLSSDTGYKKLG</sequence>
<dbReference type="OrthoDB" id="2453941at2"/>
<accession>A0A2S5GCX6</accession>
<proteinExistence type="predicted"/>